<dbReference type="STRING" id="93064.BRX40_19700"/>
<proteinExistence type="predicted"/>
<dbReference type="Proteomes" id="UP000185161">
    <property type="component" value="Chromosome"/>
</dbReference>
<protein>
    <recommendedName>
        <fullName evidence="4">Lipoprotein</fullName>
    </recommendedName>
</protein>
<evidence type="ECO:0008006" key="4">
    <source>
        <dbReference type="Google" id="ProtNLM"/>
    </source>
</evidence>
<accession>A0A1L6JEI2</accession>
<dbReference type="AlphaFoldDB" id="A0A1L6JEI2"/>
<keyword evidence="1" id="KW-0732">Signal</keyword>
<name>A0A1L6JEI2_9SPHN</name>
<sequence length="91" mass="8950">MKRVLLPLAAVAALGLAACSDKAKNEAAEAANAIGADVNATMSDAEQDVKAATEGALGTAENTADSIGNTISEGADKVGNAVEAAHGELKK</sequence>
<reference evidence="3" key="1">
    <citation type="submission" date="2016-12" db="EMBL/GenBank/DDBJ databases">
        <title>Whole genome sequencing of Sphingomonas sp. ABOJV.</title>
        <authorList>
            <person name="Conlan S."/>
            <person name="Thomas P.J."/>
            <person name="Mullikin J."/>
            <person name="Palmore T.N."/>
            <person name="Frank K.M."/>
            <person name="Segre J.A."/>
        </authorList>
    </citation>
    <scope>NUCLEOTIDE SEQUENCE [LARGE SCALE GENOMIC DNA]</scope>
    <source>
        <strain evidence="3">ABOJV</strain>
    </source>
</reference>
<dbReference type="PROSITE" id="PS51257">
    <property type="entry name" value="PROKAR_LIPOPROTEIN"/>
    <property type="match status" value="1"/>
</dbReference>
<evidence type="ECO:0000313" key="3">
    <source>
        <dbReference type="Proteomes" id="UP000185161"/>
    </source>
</evidence>
<evidence type="ECO:0000313" key="2">
    <source>
        <dbReference type="EMBL" id="APR54341.1"/>
    </source>
</evidence>
<dbReference type="RefSeq" id="WP_075152733.1">
    <property type="nucleotide sequence ID" value="NZ_CP018820.1"/>
</dbReference>
<dbReference type="KEGG" id="skr:BRX40_19700"/>
<keyword evidence="3" id="KW-1185">Reference proteome</keyword>
<feature type="signal peptide" evidence="1">
    <location>
        <begin position="1"/>
        <end position="23"/>
    </location>
</feature>
<dbReference type="EMBL" id="CP018820">
    <property type="protein sequence ID" value="APR54341.1"/>
    <property type="molecule type" value="Genomic_DNA"/>
</dbReference>
<organism evidence="2 3">
    <name type="scientific">Sphingomonas koreensis</name>
    <dbReference type="NCBI Taxonomy" id="93064"/>
    <lineage>
        <taxon>Bacteria</taxon>
        <taxon>Pseudomonadati</taxon>
        <taxon>Pseudomonadota</taxon>
        <taxon>Alphaproteobacteria</taxon>
        <taxon>Sphingomonadales</taxon>
        <taxon>Sphingomonadaceae</taxon>
        <taxon>Sphingomonas</taxon>
    </lineage>
</organism>
<dbReference type="Gene3D" id="1.20.120.20">
    <property type="entry name" value="Apolipoprotein"/>
    <property type="match status" value="1"/>
</dbReference>
<evidence type="ECO:0000256" key="1">
    <source>
        <dbReference type="SAM" id="SignalP"/>
    </source>
</evidence>
<feature type="chain" id="PRO_5012611565" description="Lipoprotein" evidence="1">
    <location>
        <begin position="24"/>
        <end position="91"/>
    </location>
</feature>
<gene>
    <name evidence="2" type="ORF">BRX40_19700</name>
</gene>
<dbReference type="GeneID" id="44134790"/>